<keyword evidence="5 6" id="KW-0472">Membrane</keyword>
<accession>A0AAV6FSB7</accession>
<evidence type="ECO:0000256" key="7">
    <source>
        <dbReference type="SAM" id="MobiDB-lite"/>
    </source>
</evidence>
<comment type="subcellular location">
    <subcellularLocation>
        <location evidence="1 6">Membrane</location>
        <topology evidence="1 6">Multi-pass membrane protein</topology>
    </subcellularLocation>
</comment>
<dbReference type="PANTHER" id="PTHR12372">
    <property type="entry name" value="PECANEX"/>
    <property type="match status" value="1"/>
</dbReference>
<keyword evidence="10" id="KW-1185">Reference proteome</keyword>
<feature type="domain" description="Pecanex C-terminal" evidence="8">
    <location>
        <begin position="1056"/>
        <end position="1202"/>
    </location>
</feature>
<dbReference type="PANTHER" id="PTHR12372:SF6">
    <property type="entry name" value="PECANEX-LIKE PROTEIN 4"/>
    <property type="match status" value="1"/>
</dbReference>
<dbReference type="Pfam" id="PF05041">
    <property type="entry name" value="Pecanex_C"/>
    <property type="match status" value="1"/>
</dbReference>
<evidence type="ECO:0000313" key="10">
    <source>
        <dbReference type="Proteomes" id="UP000823561"/>
    </source>
</evidence>
<feature type="transmembrane region" description="Helical" evidence="6">
    <location>
        <begin position="137"/>
        <end position="159"/>
    </location>
</feature>
<reference evidence="9" key="1">
    <citation type="submission" date="2020-10" db="EMBL/GenBank/DDBJ databases">
        <title>Chromosome-scale genome assembly of the Allis shad, Alosa alosa.</title>
        <authorList>
            <person name="Margot Z."/>
            <person name="Christophe K."/>
            <person name="Cabau C."/>
            <person name="Louis A."/>
            <person name="Berthelot C."/>
            <person name="Parey E."/>
            <person name="Roest Crollius H."/>
            <person name="Montfort J."/>
            <person name="Robinson-Rechavi M."/>
            <person name="Bucao C."/>
            <person name="Bouchez O."/>
            <person name="Gislard M."/>
            <person name="Lluch J."/>
            <person name="Milhes M."/>
            <person name="Lampietro C."/>
            <person name="Lopez Roques C."/>
            <person name="Donnadieu C."/>
            <person name="Braasch I."/>
            <person name="Desvignes T."/>
            <person name="Postlethwait J."/>
            <person name="Bobe J."/>
            <person name="Guiguen Y."/>
        </authorList>
    </citation>
    <scope>NUCLEOTIDE SEQUENCE</scope>
    <source>
        <strain evidence="9">M-15738</strain>
        <tissue evidence="9">Blood</tissue>
    </source>
</reference>
<feature type="compositionally biased region" description="Low complexity" evidence="7">
    <location>
        <begin position="834"/>
        <end position="863"/>
    </location>
</feature>
<dbReference type="Proteomes" id="UP000823561">
    <property type="component" value="Chromosome 19"/>
</dbReference>
<feature type="transmembrane region" description="Helical" evidence="6">
    <location>
        <begin position="39"/>
        <end position="64"/>
    </location>
</feature>
<dbReference type="EMBL" id="JADWDJ010000019">
    <property type="protein sequence ID" value="KAG5265753.1"/>
    <property type="molecule type" value="Genomic_DNA"/>
</dbReference>
<evidence type="ECO:0000256" key="2">
    <source>
        <dbReference type="ARBA" id="ARBA00010170"/>
    </source>
</evidence>
<feature type="transmembrane region" description="Helical" evidence="6">
    <location>
        <begin position="315"/>
        <end position="337"/>
    </location>
</feature>
<feature type="transmembrane region" description="Helical" evidence="6">
    <location>
        <begin position="165"/>
        <end position="185"/>
    </location>
</feature>
<evidence type="ECO:0000313" key="9">
    <source>
        <dbReference type="EMBL" id="KAG5265753.1"/>
    </source>
</evidence>
<name>A0AAV6FSB7_9TELE</name>
<dbReference type="AlphaFoldDB" id="A0AAV6FSB7"/>
<gene>
    <name evidence="9" type="ORF">AALO_G00246010</name>
</gene>
<feature type="region of interest" description="Disordered" evidence="7">
    <location>
        <begin position="800"/>
        <end position="888"/>
    </location>
</feature>
<evidence type="ECO:0000256" key="4">
    <source>
        <dbReference type="ARBA" id="ARBA00022989"/>
    </source>
</evidence>
<feature type="transmembrane region" description="Helical" evidence="6">
    <location>
        <begin position="349"/>
        <end position="375"/>
    </location>
</feature>
<feature type="transmembrane region" description="Helical" evidence="6">
    <location>
        <begin position="584"/>
        <end position="609"/>
    </location>
</feature>
<keyword evidence="4 6" id="KW-1133">Transmembrane helix</keyword>
<feature type="region of interest" description="Disordered" evidence="7">
    <location>
        <begin position="922"/>
        <end position="942"/>
    </location>
</feature>
<evidence type="ECO:0000256" key="3">
    <source>
        <dbReference type="ARBA" id="ARBA00022692"/>
    </source>
</evidence>
<organism evidence="9 10">
    <name type="scientific">Alosa alosa</name>
    <name type="common">allis shad</name>
    <dbReference type="NCBI Taxonomy" id="278164"/>
    <lineage>
        <taxon>Eukaryota</taxon>
        <taxon>Metazoa</taxon>
        <taxon>Chordata</taxon>
        <taxon>Craniata</taxon>
        <taxon>Vertebrata</taxon>
        <taxon>Euteleostomi</taxon>
        <taxon>Actinopterygii</taxon>
        <taxon>Neopterygii</taxon>
        <taxon>Teleostei</taxon>
        <taxon>Clupei</taxon>
        <taxon>Clupeiformes</taxon>
        <taxon>Clupeoidei</taxon>
        <taxon>Clupeidae</taxon>
        <taxon>Alosa</taxon>
    </lineage>
</organism>
<dbReference type="GO" id="GO:0016020">
    <property type="term" value="C:membrane"/>
    <property type="evidence" value="ECO:0007669"/>
    <property type="project" value="UniProtKB-SubCell"/>
</dbReference>
<feature type="compositionally biased region" description="Polar residues" evidence="7">
    <location>
        <begin position="814"/>
        <end position="832"/>
    </location>
</feature>
<dbReference type="InterPro" id="IPR007735">
    <property type="entry name" value="Pecanex_C"/>
</dbReference>
<protein>
    <recommendedName>
        <fullName evidence="6">Pecanex-like protein</fullName>
    </recommendedName>
</protein>
<dbReference type="InterPro" id="IPR039797">
    <property type="entry name" value="Pecanex"/>
</dbReference>
<evidence type="ECO:0000256" key="1">
    <source>
        <dbReference type="ARBA" id="ARBA00004141"/>
    </source>
</evidence>
<evidence type="ECO:0000256" key="5">
    <source>
        <dbReference type="ARBA" id="ARBA00023136"/>
    </source>
</evidence>
<feature type="transmembrane region" description="Helical" evidence="6">
    <location>
        <begin position="461"/>
        <end position="481"/>
    </location>
</feature>
<comment type="caution">
    <text evidence="9">The sequence shown here is derived from an EMBL/GenBank/DDBJ whole genome shotgun (WGS) entry which is preliminary data.</text>
</comment>
<keyword evidence="3 6" id="KW-0812">Transmembrane</keyword>
<evidence type="ECO:0000256" key="6">
    <source>
        <dbReference type="RuleBase" id="RU367089"/>
    </source>
</evidence>
<sequence length="1210" mass="131547">MGPEVPLLNDYKQEFFWKRFPQTLLGGPRLKLGYCAPPYVYLHQLLLFLTPCMLGGVGTVLYQVGVLGDAYAATLSGGLMLAVAATLQTLAQCVARRTGVVQRLSAQNNILADEEEVEFSHCVAPETVRFIVPGKKFMVNVVLHTLLAGMLCGLGTWYLLPGSLIGLYGGMGAAMPVFALSWVTLCSGEYALIVNTPPETATFQPQDTYEITALTRPLYILIFIAVDLVYRLTDPMNELRLACQVLHVVFVVLPVLWALGTLPPPDALLLWAMEQVLVLGLGGSAMATNLRLLVMFLVSASVAVSTYFIPSTLGIVLFTVGMGYLLSLDGSQLGAVFRSRRAQSRALSLGLKGLPLGLIFLAGAMADGGLLHHYLFEHPTQTGNLSLEGPPTEELPSVSLHGVQAAVAYALICLLVLSKGLREIQGVFLLGGTLRNPLYPKQTGCSQAFRRSSRGLRLAGYLRRVLLNLVSPFAMITFLALDGSLLDLHTASLAVGFTRAFRMVWQSSEDALLQMVVVVLIRLGSEGAPATGWHSLGTGVQLLVVGLLIDRASQFISKLKFALTVIVTSWTETKQRRQSTSAMLMLNAVLFPLLLGELVLSALLSAPLLPLFTLPIFLVGFPRPLRSWPGTPGTACPCPDSVYYQQLSARLASALRGAIACGALGAAPPGSHFLCRFQDRVMWLTLLERGYGYCTLNIKGLELQETSCHTLEARRMDEVFEAALAQSHAPNQWRQLLNPHWGNTLTPCCALPVRLYSDARNVLTGIIDSHEHLRKLRADYVKVLLWLLLQRCAQRDRLTPPLQEKAPLSPGADSGSSQRALQRDTQFSTTHLPGSHSSSFSSSSSMSTSSSPGQRGSLSSSADWLDDDDLFGPQVARRPVPAPRERNFSLPGSVEVLSLYENMALSALPPLRPLGLGLPAADRGSSDGGGGGLHEASFLPAAGPRRLSGPHAQLLPSEWRTAAPLAPPQMLQLQPLVPADWFHFAVGRLAAGGQHAAALLQEERDALELFSQVALSCLVALGLEAEQPSPSLVFRLYGGGAPWSEALDWLKGRRELHQLALKAFRYSFKLLFDQASLGAMESAEELQATLDEYEHHWYIGTATDHGWQESVRQEKPFLFSLGHDLAMGTYTGRVLTLQEQLVYVGHVCAEGVRGQWANLSWELLYATNDDEERYSIQAHPVLLRNLTVQAADPPLGYPIYSSAPLHLGCL</sequence>
<proteinExistence type="inferred from homology"/>
<evidence type="ECO:0000259" key="8">
    <source>
        <dbReference type="Pfam" id="PF05041"/>
    </source>
</evidence>
<comment type="similarity">
    <text evidence="2 6">Belongs to the pecanex family.</text>
</comment>
<feature type="transmembrane region" description="Helical" evidence="6">
    <location>
        <begin position="241"/>
        <end position="262"/>
    </location>
</feature>
<feature type="transmembrane region" description="Helical" evidence="6">
    <location>
        <begin position="532"/>
        <end position="549"/>
    </location>
</feature>